<dbReference type="PANTHER" id="PTHR33992:SF1">
    <property type="entry name" value="RIBONUCLEASE P PROTEIN COMPONENT"/>
    <property type="match status" value="1"/>
</dbReference>
<organism evidence="9 10">
    <name type="scientific">Maribacter vaceletii</name>
    <dbReference type="NCBI Taxonomy" id="1206816"/>
    <lineage>
        <taxon>Bacteria</taxon>
        <taxon>Pseudomonadati</taxon>
        <taxon>Bacteroidota</taxon>
        <taxon>Flavobacteriia</taxon>
        <taxon>Flavobacteriales</taxon>
        <taxon>Flavobacteriaceae</taxon>
        <taxon>Maribacter</taxon>
    </lineage>
</organism>
<protein>
    <recommendedName>
        <fullName evidence="7 8">Ribonuclease P protein component</fullName>
        <shortName evidence="7">RNase P protein</shortName>
        <shortName evidence="7">RNaseP protein</shortName>
        <ecNumber evidence="7 8">3.1.26.5</ecNumber>
    </recommendedName>
    <alternativeName>
        <fullName evidence="7">Protein C5</fullName>
    </alternativeName>
</protein>
<gene>
    <name evidence="7" type="primary">rnpA</name>
    <name evidence="9" type="ORF">CLV91_0909</name>
</gene>
<dbReference type="GO" id="GO:0030677">
    <property type="term" value="C:ribonuclease P complex"/>
    <property type="evidence" value="ECO:0007669"/>
    <property type="project" value="TreeGrafter"/>
</dbReference>
<dbReference type="InterPro" id="IPR014721">
    <property type="entry name" value="Ribsml_uS5_D2-typ_fold_subgr"/>
</dbReference>
<comment type="subunit">
    <text evidence="7">Consists of a catalytic RNA component (M1 or rnpB) and a protein subunit.</text>
</comment>
<dbReference type="InterPro" id="IPR020539">
    <property type="entry name" value="RNase_P_CS"/>
</dbReference>
<keyword evidence="10" id="KW-1185">Reference proteome</keyword>
<dbReference type="EMBL" id="RBIQ01000007">
    <property type="protein sequence ID" value="RKR14829.1"/>
    <property type="molecule type" value="Genomic_DNA"/>
</dbReference>
<keyword evidence="6 7" id="KW-0694">RNA-binding</keyword>
<dbReference type="GO" id="GO:0042781">
    <property type="term" value="F:3'-tRNA processing endoribonuclease activity"/>
    <property type="evidence" value="ECO:0007669"/>
    <property type="project" value="TreeGrafter"/>
</dbReference>
<dbReference type="PANTHER" id="PTHR33992">
    <property type="entry name" value="RIBONUCLEASE P PROTEIN COMPONENT"/>
    <property type="match status" value="1"/>
</dbReference>
<comment type="catalytic activity">
    <reaction evidence="7">
        <text>Endonucleolytic cleavage of RNA, removing 5'-extranucleotides from tRNA precursor.</text>
        <dbReference type="EC" id="3.1.26.5"/>
    </reaction>
</comment>
<sequence length="124" mass="14470">MNLSYPKKEKLKSKKRIEQLFVEGKNVTSFPLKLIYLETALPDQIKVQTGVAVSKKKFKSAVKRNRIKRLLREAYRLNKTIVLGNTEKSYAFLILYIGKEMPTYAVIEKQLHYLFQKFNAKTNA</sequence>
<dbReference type="GO" id="GO:0001682">
    <property type="term" value="P:tRNA 5'-leader removal"/>
    <property type="evidence" value="ECO:0007669"/>
    <property type="project" value="UniProtKB-UniRule"/>
</dbReference>
<evidence type="ECO:0000313" key="10">
    <source>
        <dbReference type="Proteomes" id="UP000269412"/>
    </source>
</evidence>
<reference evidence="9 10" key="1">
    <citation type="submission" date="2018-10" db="EMBL/GenBank/DDBJ databases">
        <title>Genomic Encyclopedia of Archaeal and Bacterial Type Strains, Phase II (KMG-II): from individual species to whole genera.</title>
        <authorList>
            <person name="Goeker M."/>
        </authorList>
    </citation>
    <scope>NUCLEOTIDE SEQUENCE [LARGE SCALE GENOMIC DNA]</scope>
    <source>
        <strain evidence="9 10">DSM 25230</strain>
    </source>
</reference>
<dbReference type="Proteomes" id="UP000269412">
    <property type="component" value="Unassembled WGS sequence"/>
</dbReference>
<dbReference type="GO" id="GO:0004526">
    <property type="term" value="F:ribonuclease P activity"/>
    <property type="evidence" value="ECO:0007669"/>
    <property type="project" value="UniProtKB-UniRule"/>
</dbReference>
<dbReference type="RefSeq" id="WP_121064379.1">
    <property type="nucleotide sequence ID" value="NZ_RBIQ01000007.1"/>
</dbReference>
<dbReference type="EC" id="3.1.26.5" evidence="7 8"/>
<dbReference type="Gene3D" id="3.30.230.10">
    <property type="match status" value="1"/>
</dbReference>
<evidence type="ECO:0000256" key="6">
    <source>
        <dbReference type="ARBA" id="ARBA00022884"/>
    </source>
</evidence>
<evidence type="ECO:0000256" key="3">
    <source>
        <dbReference type="ARBA" id="ARBA00022722"/>
    </source>
</evidence>
<dbReference type="InterPro" id="IPR000100">
    <property type="entry name" value="RNase_P"/>
</dbReference>
<keyword evidence="4 7" id="KW-0255">Endonuclease</keyword>
<dbReference type="PROSITE" id="PS00648">
    <property type="entry name" value="RIBONUCLEASE_P"/>
    <property type="match status" value="1"/>
</dbReference>
<name>A0A495EDV8_9FLAO</name>
<evidence type="ECO:0000256" key="4">
    <source>
        <dbReference type="ARBA" id="ARBA00022759"/>
    </source>
</evidence>
<keyword evidence="3 7" id="KW-0540">Nuclease</keyword>
<dbReference type="NCBIfam" id="TIGR00188">
    <property type="entry name" value="rnpA"/>
    <property type="match status" value="1"/>
</dbReference>
<dbReference type="HAMAP" id="MF_00227">
    <property type="entry name" value="RNase_P"/>
    <property type="match status" value="1"/>
</dbReference>
<evidence type="ECO:0000256" key="8">
    <source>
        <dbReference type="NCBIfam" id="TIGR00188"/>
    </source>
</evidence>
<dbReference type="AlphaFoldDB" id="A0A495EDV8"/>
<comment type="caution">
    <text evidence="9">The sequence shown here is derived from an EMBL/GenBank/DDBJ whole genome shotgun (WGS) entry which is preliminary data.</text>
</comment>
<dbReference type="Pfam" id="PF00825">
    <property type="entry name" value="Ribonuclease_P"/>
    <property type="match status" value="1"/>
</dbReference>
<evidence type="ECO:0000256" key="2">
    <source>
        <dbReference type="ARBA" id="ARBA00022694"/>
    </source>
</evidence>
<evidence type="ECO:0000256" key="7">
    <source>
        <dbReference type="HAMAP-Rule" id="MF_00227"/>
    </source>
</evidence>
<evidence type="ECO:0000256" key="5">
    <source>
        <dbReference type="ARBA" id="ARBA00022801"/>
    </source>
</evidence>
<dbReference type="GO" id="GO:0000049">
    <property type="term" value="F:tRNA binding"/>
    <property type="evidence" value="ECO:0007669"/>
    <property type="project" value="UniProtKB-UniRule"/>
</dbReference>
<evidence type="ECO:0000256" key="1">
    <source>
        <dbReference type="ARBA" id="ARBA00002663"/>
    </source>
</evidence>
<accession>A0A495EDV8</accession>
<evidence type="ECO:0000313" key="9">
    <source>
        <dbReference type="EMBL" id="RKR14829.1"/>
    </source>
</evidence>
<dbReference type="SUPFAM" id="SSF54211">
    <property type="entry name" value="Ribosomal protein S5 domain 2-like"/>
    <property type="match status" value="1"/>
</dbReference>
<proteinExistence type="inferred from homology"/>
<comment type="similarity">
    <text evidence="7">Belongs to the RnpA family.</text>
</comment>
<keyword evidence="2 7" id="KW-0819">tRNA processing</keyword>
<comment type="function">
    <text evidence="1 7">RNaseP catalyzes the removal of the 5'-leader sequence from pre-tRNA to produce the mature 5'-terminus. It can also cleave other RNA substrates such as 4.5S RNA. The protein component plays an auxiliary but essential role in vivo by binding to the 5'-leader sequence and broadening the substrate specificity of the ribozyme.</text>
</comment>
<dbReference type="OrthoDB" id="1524972at2"/>
<keyword evidence="5 7" id="KW-0378">Hydrolase</keyword>
<dbReference type="InterPro" id="IPR020568">
    <property type="entry name" value="Ribosomal_Su5_D2-typ_SF"/>
</dbReference>